<proteinExistence type="predicted"/>
<gene>
    <name evidence="1" type="ORF">EDC64_1268</name>
</gene>
<comment type="caution">
    <text evidence="1">The sequence shown here is derived from an EMBL/GenBank/DDBJ whole genome shotgun (WGS) entry which is preliminary data.</text>
</comment>
<sequence length="108" mass="11654">MADAGQLDGAVVTIDAMGCQVAIAQKIIDHGADYVLSLKGNQPNLEADVLDYFRAAPAAEIVSTTTLEKGHGRIETRHYRASANVDWIASDRRYPGEPSAFPSFYTSP</sequence>
<dbReference type="Proteomes" id="UP000294664">
    <property type="component" value="Unassembled WGS sequence"/>
</dbReference>
<name>A0A4R3LJK0_9HYPH</name>
<evidence type="ECO:0000313" key="2">
    <source>
        <dbReference type="Proteomes" id="UP000294664"/>
    </source>
</evidence>
<dbReference type="InterPro" id="IPR047647">
    <property type="entry name" value="ISAs1_transpos"/>
</dbReference>
<protein>
    <submittedName>
        <fullName evidence="1">Putative transposase YbfD/YdcC</fullName>
    </submittedName>
</protein>
<accession>A0A4R3LJK0</accession>
<dbReference type="AlphaFoldDB" id="A0A4R3LJK0"/>
<reference evidence="1 2" key="1">
    <citation type="submission" date="2019-03" db="EMBL/GenBank/DDBJ databases">
        <title>Genomic Encyclopedia of Type Strains, Phase IV (KMG-IV): sequencing the most valuable type-strain genomes for metagenomic binning, comparative biology and taxonomic classification.</title>
        <authorList>
            <person name="Goeker M."/>
        </authorList>
    </citation>
    <scope>NUCLEOTIDE SEQUENCE [LARGE SCALE GENOMIC DNA]</scope>
    <source>
        <strain evidence="1 2">DSM 9035</strain>
    </source>
</reference>
<keyword evidence="2" id="KW-1185">Reference proteome</keyword>
<dbReference type="EMBL" id="SMAI01000026">
    <property type="protein sequence ID" value="TCT00450.1"/>
    <property type="molecule type" value="Genomic_DNA"/>
</dbReference>
<dbReference type="NCBIfam" id="NF033564">
    <property type="entry name" value="transpos_ISAs1"/>
    <property type="match status" value="1"/>
</dbReference>
<dbReference type="PANTHER" id="PTHR30298">
    <property type="entry name" value="H REPEAT-ASSOCIATED PREDICTED TRANSPOSASE"/>
    <property type="match status" value="1"/>
</dbReference>
<dbReference type="RefSeq" id="WP_274594964.1">
    <property type="nucleotide sequence ID" value="NZ_SMAI01000026.1"/>
</dbReference>
<organism evidence="1 2">
    <name type="scientific">Aquabacter spiritensis</name>
    <dbReference type="NCBI Taxonomy" id="933073"/>
    <lineage>
        <taxon>Bacteria</taxon>
        <taxon>Pseudomonadati</taxon>
        <taxon>Pseudomonadota</taxon>
        <taxon>Alphaproteobacteria</taxon>
        <taxon>Hyphomicrobiales</taxon>
        <taxon>Xanthobacteraceae</taxon>
        <taxon>Aquabacter</taxon>
    </lineage>
</organism>
<dbReference type="InterPro" id="IPR051698">
    <property type="entry name" value="Transposase_11-like"/>
</dbReference>
<evidence type="ECO:0000313" key="1">
    <source>
        <dbReference type="EMBL" id="TCT00450.1"/>
    </source>
</evidence>
<dbReference type="PANTHER" id="PTHR30298:SF0">
    <property type="entry name" value="PROTEIN YBFL-RELATED"/>
    <property type="match status" value="1"/>
</dbReference>